<feature type="domain" description="Glycoside hydrolase family 20 catalytic" evidence="9">
    <location>
        <begin position="279"/>
        <end position="647"/>
    </location>
</feature>
<dbReference type="STRING" id="1122133.SAMN02745157_1671"/>
<dbReference type="OrthoDB" id="9763537at2"/>
<dbReference type="AlphaFoldDB" id="A0A1M4Z0C5"/>
<evidence type="ECO:0000313" key="12">
    <source>
        <dbReference type="Proteomes" id="UP000184485"/>
    </source>
</evidence>
<dbReference type="InterPro" id="IPR015882">
    <property type="entry name" value="HEX_bac_N"/>
</dbReference>
<evidence type="ECO:0000256" key="3">
    <source>
        <dbReference type="ARBA" id="ARBA00012663"/>
    </source>
</evidence>
<dbReference type="Proteomes" id="UP000184485">
    <property type="component" value="Unassembled WGS sequence"/>
</dbReference>
<dbReference type="Pfam" id="PF00728">
    <property type="entry name" value="Glyco_hydro_20"/>
    <property type="match status" value="1"/>
</dbReference>
<dbReference type="GO" id="GO:0004563">
    <property type="term" value="F:beta-N-acetylhexosaminidase activity"/>
    <property type="evidence" value="ECO:0007669"/>
    <property type="project" value="UniProtKB-EC"/>
</dbReference>
<keyword evidence="4" id="KW-0378">Hydrolase</keyword>
<dbReference type="Gene3D" id="3.20.20.80">
    <property type="entry name" value="Glycosidases"/>
    <property type="match status" value="1"/>
</dbReference>
<keyword evidence="12" id="KW-1185">Reference proteome</keyword>
<evidence type="ECO:0000256" key="7">
    <source>
        <dbReference type="ARBA" id="ARBA00033000"/>
    </source>
</evidence>
<dbReference type="Pfam" id="PF02838">
    <property type="entry name" value="Glyco_hydro_20b"/>
    <property type="match status" value="1"/>
</dbReference>
<dbReference type="EC" id="3.2.1.52" evidence="3"/>
<feature type="domain" description="Beta-hexosaminidase bacterial type N-terminal" evidence="10">
    <location>
        <begin position="150"/>
        <end position="257"/>
    </location>
</feature>
<dbReference type="InterPro" id="IPR025705">
    <property type="entry name" value="Beta_hexosaminidase_sua/sub"/>
</dbReference>
<comment type="catalytic activity">
    <reaction evidence="1">
        <text>Hydrolysis of terminal non-reducing N-acetyl-D-hexosamine residues in N-acetyl-beta-D-hexosaminides.</text>
        <dbReference type="EC" id="3.2.1.52"/>
    </reaction>
</comment>
<dbReference type="GO" id="GO:0005975">
    <property type="term" value="P:carbohydrate metabolic process"/>
    <property type="evidence" value="ECO:0007669"/>
    <property type="project" value="InterPro"/>
</dbReference>
<evidence type="ECO:0000256" key="8">
    <source>
        <dbReference type="PIRSR" id="PIRSR625705-1"/>
    </source>
</evidence>
<dbReference type="GO" id="GO:0030203">
    <property type="term" value="P:glycosaminoglycan metabolic process"/>
    <property type="evidence" value="ECO:0007669"/>
    <property type="project" value="TreeGrafter"/>
</dbReference>
<keyword evidence="5" id="KW-0326">Glycosidase</keyword>
<dbReference type="SUPFAM" id="SSF55545">
    <property type="entry name" value="beta-N-acetylhexosaminidase-like domain"/>
    <property type="match status" value="1"/>
</dbReference>
<gene>
    <name evidence="11" type="ORF">SAMN02745157_1671</name>
</gene>
<dbReference type="PANTHER" id="PTHR22600">
    <property type="entry name" value="BETA-HEXOSAMINIDASE"/>
    <property type="match status" value="1"/>
</dbReference>
<protein>
    <recommendedName>
        <fullName evidence="3">beta-N-acetylhexosaminidase</fullName>
        <ecNumber evidence="3">3.2.1.52</ecNumber>
    </recommendedName>
    <alternativeName>
        <fullName evidence="6">Beta-N-acetylhexosaminidase</fullName>
    </alternativeName>
    <alternativeName>
        <fullName evidence="7">N-acetyl-beta-glucosaminidase</fullName>
    </alternativeName>
</protein>
<reference evidence="11 12" key="1">
    <citation type="submission" date="2016-11" db="EMBL/GenBank/DDBJ databases">
        <authorList>
            <person name="Jaros S."/>
            <person name="Januszkiewicz K."/>
            <person name="Wedrychowicz H."/>
        </authorList>
    </citation>
    <scope>NUCLEOTIDE SEQUENCE [LARGE SCALE GENOMIC DNA]</scope>
    <source>
        <strain evidence="11 12">DSM 19436</strain>
    </source>
</reference>
<dbReference type="RefSeq" id="WP_073052200.1">
    <property type="nucleotide sequence ID" value="NZ_FQUP01000001.1"/>
</dbReference>
<evidence type="ECO:0000256" key="2">
    <source>
        <dbReference type="ARBA" id="ARBA00006285"/>
    </source>
</evidence>
<accession>A0A1M4Z0C5</accession>
<dbReference type="InterPro" id="IPR017853">
    <property type="entry name" value="GH"/>
</dbReference>
<evidence type="ECO:0000256" key="6">
    <source>
        <dbReference type="ARBA" id="ARBA00030512"/>
    </source>
</evidence>
<evidence type="ECO:0000256" key="1">
    <source>
        <dbReference type="ARBA" id="ARBA00001231"/>
    </source>
</evidence>
<organism evidence="11 12">
    <name type="scientific">Kaistia soli DSM 19436</name>
    <dbReference type="NCBI Taxonomy" id="1122133"/>
    <lineage>
        <taxon>Bacteria</taxon>
        <taxon>Pseudomonadati</taxon>
        <taxon>Pseudomonadota</taxon>
        <taxon>Alphaproteobacteria</taxon>
        <taxon>Hyphomicrobiales</taxon>
        <taxon>Kaistiaceae</taxon>
        <taxon>Kaistia</taxon>
    </lineage>
</organism>
<evidence type="ECO:0000259" key="10">
    <source>
        <dbReference type="Pfam" id="PF02838"/>
    </source>
</evidence>
<dbReference type="Gene3D" id="3.30.379.10">
    <property type="entry name" value="Chitobiase/beta-hexosaminidase domain 2-like"/>
    <property type="match status" value="1"/>
</dbReference>
<name>A0A1M4Z0C5_9HYPH</name>
<dbReference type="CDD" id="cd06563">
    <property type="entry name" value="GH20_chitobiase-like"/>
    <property type="match status" value="1"/>
</dbReference>
<dbReference type="EMBL" id="FQUP01000001">
    <property type="protein sequence ID" value="SHF11202.1"/>
    <property type="molecule type" value="Genomic_DNA"/>
</dbReference>
<dbReference type="InterPro" id="IPR015883">
    <property type="entry name" value="Glyco_hydro_20_cat"/>
</dbReference>
<evidence type="ECO:0000259" key="9">
    <source>
        <dbReference type="Pfam" id="PF00728"/>
    </source>
</evidence>
<evidence type="ECO:0000313" key="11">
    <source>
        <dbReference type="EMBL" id="SHF11202.1"/>
    </source>
</evidence>
<proteinExistence type="inferred from homology"/>
<evidence type="ECO:0000256" key="5">
    <source>
        <dbReference type="ARBA" id="ARBA00023295"/>
    </source>
</evidence>
<dbReference type="SUPFAM" id="SSF51445">
    <property type="entry name" value="(Trans)glycosidases"/>
    <property type="match status" value="1"/>
</dbReference>
<dbReference type="PRINTS" id="PR00738">
    <property type="entry name" value="GLHYDRLASE20"/>
</dbReference>
<dbReference type="PANTHER" id="PTHR22600:SF57">
    <property type="entry name" value="BETA-N-ACETYLHEXOSAMINIDASE"/>
    <property type="match status" value="1"/>
</dbReference>
<evidence type="ECO:0000256" key="4">
    <source>
        <dbReference type="ARBA" id="ARBA00022801"/>
    </source>
</evidence>
<dbReference type="GO" id="GO:0016020">
    <property type="term" value="C:membrane"/>
    <property type="evidence" value="ECO:0007669"/>
    <property type="project" value="TreeGrafter"/>
</dbReference>
<sequence>MTVSSRAFRLETEWTPPAEGVPLAYALKLSNRSSEPVSGFRLCVSGPARIDPAAKIEGGSLVERLSNHSEFAPPSGFVLEPGATWTVTVHGLSYPLRHWSDGAASAYLAFADGSTAQVGVAATLARGDNAPLKRGSVVYPVPASAPVSVSVIPWPAEVKIAGRAPTPPGLALESQEGPASAATASFAALAEALFPGDALVRPVTEGGLPVAFEPDEALPGEAYRLDFAPNGVVVTAHSEAGYLYGLITLGQILRGALRHPATFLFPASGRIADAPALGWRGTHLDVSRQFYSTGEIKALIRILAWNKMNRFHWHLSDDEAWRIEIDAYPALTEVAAWRGHGFALPPLLGTGPQKTGGYYTKAAIREIVAYAKSLGVTVVPEIDIPGHCYAMLKAIPELRDPGESGEYFSVQGFPNNCLNPAREETYSVLETIFNEIIALFPDRIIHIGADEVPIGAWSGSPIALARLESVAGKPAAEAHARRNNVVTNHHGADEIEGSGAAVLQAEFLARIQKFLASRGCITGGWEEAAHGHVIDKAKVYLVGWRNHEISAALAGEGYDIVVSPGQAYYLDMSQATDWSEPGAGWAGYSSPEKTYRFDPTAGWSEAQRAHFLGIQACIWSEPMADRAIFDRLVFPRLSAIAESGWTRACDKSWERFRSIAGLMPILYGWQDASGEGA</sequence>
<comment type="similarity">
    <text evidence="2">Belongs to the glycosyl hydrolase 20 family.</text>
</comment>
<feature type="active site" description="Proton donor" evidence="8">
    <location>
        <position position="451"/>
    </location>
</feature>
<dbReference type="InterPro" id="IPR029018">
    <property type="entry name" value="Hex-like_dom2"/>
</dbReference>